<evidence type="ECO:0000256" key="4">
    <source>
        <dbReference type="ARBA" id="ARBA00022771"/>
    </source>
</evidence>
<dbReference type="InterPro" id="IPR000315">
    <property type="entry name" value="Znf_B-box"/>
</dbReference>
<dbReference type="Gene3D" id="3.30.40.10">
    <property type="entry name" value="Zinc/RING finger domain, C3HC4 (zinc finger)"/>
    <property type="match status" value="1"/>
</dbReference>
<evidence type="ECO:0000313" key="11">
    <source>
        <dbReference type="EnsemblMetazoa" id="XP_038051442.1"/>
    </source>
</evidence>
<feature type="domain" description="B box-type" evidence="10">
    <location>
        <begin position="167"/>
        <end position="210"/>
    </location>
</feature>
<keyword evidence="2" id="KW-0479">Metal-binding</keyword>
<sequence>MAEATAKTMLGEISQGHLECPICFCRYKDPKILDCLHTFCLNCLDGMLSKQQPSTGKITCPVCRKETPVPDAGLPGLLDCFFLSSLVDEINQQERSLETQQQAATSPTCDDCEEGLEAVSRCLDCEGYLCQLCKTAHKRSKRTQTHRVTPVEHLEQKEVPSTDLSKTYSPKCQKHANQEMHFYCETCKMMKCGTCATIDHRSADHQLSEITDAVKSYRQEVNDVMQKFQKSKEEFKANEESVEQARNRLQIMVTQACSDIQAKKEEEIAKIERKSQLLIDNVTEIGKKRDDEFVKVHTNNKKKMEQAEEIEATVTDLMKQADDFELLNLKPKVMHNLEFQKDLKFERVKHGDSFIGVKCQDVVSDKDLGEILHGGKWKLKTEFGKRGDGDGEFNCAMGIACFSNGDIAANDVKNKRVSVFTSTGNLKANFDLNAPYGIAVTSDDVLLAHCEDHVKVFDTSHQLISKFNLPQADSKDQSCSLTYTGGVTVDNKNQVAVVYKKTGVTSLHNLDGSLIKVIPNTEMVPIDIVANNKGCLIFAMFGRSELRCVDLNGKELFNVSTSADGKDAKPTGVCCDDEGDIYVTLHCGRRGGSSEVRHYDSKGVYVDCVAKPLHWPWGITFSPSGELVVADQNSVKIFHRV</sequence>
<reference evidence="11" key="1">
    <citation type="submission" date="2022-11" db="UniProtKB">
        <authorList>
            <consortium name="EnsemblMetazoa"/>
        </authorList>
    </citation>
    <scope>IDENTIFICATION</scope>
</reference>
<feature type="domain" description="B box-type" evidence="10">
    <location>
        <begin position="104"/>
        <end position="151"/>
    </location>
</feature>
<dbReference type="SUPFAM" id="SSF57850">
    <property type="entry name" value="RING/U-box"/>
    <property type="match status" value="1"/>
</dbReference>
<dbReference type="EnsemblMetazoa" id="XM_038195514.1">
    <property type="protein sequence ID" value="XP_038051442.1"/>
    <property type="gene ID" value="LOC119724451"/>
</dbReference>
<evidence type="ECO:0000256" key="7">
    <source>
        <dbReference type="PROSITE-ProRule" id="PRU00504"/>
    </source>
</evidence>
<dbReference type="Pfam" id="PF13445">
    <property type="entry name" value="zf-RING_UBOX"/>
    <property type="match status" value="1"/>
</dbReference>
<name>A0A913ZI29_PATMI</name>
<evidence type="ECO:0000256" key="1">
    <source>
        <dbReference type="ARBA" id="ARBA00022553"/>
    </source>
</evidence>
<dbReference type="SUPFAM" id="SSF57845">
    <property type="entry name" value="B-box zinc-binding domain"/>
    <property type="match status" value="1"/>
</dbReference>
<dbReference type="GeneID" id="119724451"/>
<dbReference type="SMART" id="SM00336">
    <property type="entry name" value="BBOX"/>
    <property type="match status" value="2"/>
</dbReference>
<dbReference type="InterPro" id="IPR047153">
    <property type="entry name" value="TRIM45/56/19-like"/>
</dbReference>
<dbReference type="GO" id="GO:0008270">
    <property type="term" value="F:zinc ion binding"/>
    <property type="evidence" value="ECO:0007669"/>
    <property type="project" value="UniProtKB-KW"/>
</dbReference>
<dbReference type="InterPro" id="IPR013083">
    <property type="entry name" value="Znf_RING/FYVE/PHD"/>
</dbReference>
<dbReference type="PROSITE" id="PS00518">
    <property type="entry name" value="ZF_RING_1"/>
    <property type="match status" value="1"/>
</dbReference>
<dbReference type="Proteomes" id="UP000887568">
    <property type="component" value="Unplaced"/>
</dbReference>
<feature type="domain" description="RING-type" evidence="9">
    <location>
        <begin position="20"/>
        <end position="64"/>
    </location>
</feature>
<protein>
    <submittedName>
        <fullName evidence="11">Uncharacterized protein</fullName>
    </submittedName>
</protein>
<dbReference type="PANTHER" id="PTHR25462">
    <property type="entry name" value="BONUS, ISOFORM C-RELATED"/>
    <property type="match status" value="1"/>
</dbReference>
<proteinExistence type="predicted"/>
<evidence type="ECO:0000256" key="3">
    <source>
        <dbReference type="ARBA" id="ARBA00022737"/>
    </source>
</evidence>
<keyword evidence="3" id="KW-0677">Repeat</keyword>
<dbReference type="InterPro" id="IPR011042">
    <property type="entry name" value="6-blade_b-propeller_TolB-like"/>
</dbReference>
<accession>A0A913ZI29</accession>
<dbReference type="InterPro" id="IPR001841">
    <property type="entry name" value="Znf_RING"/>
</dbReference>
<keyword evidence="12" id="KW-1185">Reference proteome</keyword>
<dbReference type="InterPro" id="IPR027370">
    <property type="entry name" value="Znf-RING_euk"/>
</dbReference>
<evidence type="ECO:0000259" key="9">
    <source>
        <dbReference type="PROSITE" id="PS50089"/>
    </source>
</evidence>
<dbReference type="InterPro" id="IPR001258">
    <property type="entry name" value="NHL_repeat"/>
</dbReference>
<dbReference type="InterPro" id="IPR017907">
    <property type="entry name" value="Znf_RING_CS"/>
</dbReference>
<keyword evidence="5" id="KW-0862">Zinc</keyword>
<dbReference type="PROSITE" id="PS50119">
    <property type="entry name" value="ZF_BBOX"/>
    <property type="match status" value="2"/>
</dbReference>
<evidence type="ECO:0000256" key="8">
    <source>
        <dbReference type="SAM" id="Coils"/>
    </source>
</evidence>
<dbReference type="PANTHER" id="PTHR25462:SF296">
    <property type="entry name" value="MEIOTIC P26, ISOFORM F"/>
    <property type="match status" value="1"/>
</dbReference>
<evidence type="ECO:0000313" key="12">
    <source>
        <dbReference type="Proteomes" id="UP000887568"/>
    </source>
</evidence>
<dbReference type="Gene3D" id="3.30.160.60">
    <property type="entry name" value="Classic Zinc Finger"/>
    <property type="match status" value="1"/>
</dbReference>
<evidence type="ECO:0000256" key="5">
    <source>
        <dbReference type="ARBA" id="ARBA00022833"/>
    </source>
</evidence>
<feature type="repeat" description="NHL" evidence="7">
    <location>
        <begin position="380"/>
        <end position="423"/>
    </location>
</feature>
<evidence type="ECO:0000256" key="6">
    <source>
        <dbReference type="PROSITE-ProRule" id="PRU00024"/>
    </source>
</evidence>
<dbReference type="CDD" id="cd05819">
    <property type="entry name" value="NHL"/>
    <property type="match status" value="1"/>
</dbReference>
<dbReference type="SUPFAM" id="SSF101898">
    <property type="entry name" value="NHL repeat"/>
    <property type="match status" value="1"/>
</dbReference>
<dbReference type="RefSeq" id="XP_038051442.1">
    <property type="nucleotide sequence ID" value="XM_038195514.1"/>
</dbReference>
<keyword evidence="4 6" id="KW-0863">Zinc-finger</keyword>
<evidence type="ECO:0000259" key="10">
    <source>
        <dbReference type="PROSITE" id="PS50119"/>
    </source>
</evidence>
<dbReference type="SMART" id="SM00184">
    <property type="entry name" value="RING"/>
    <property type="match status" value="1"/>
</dbReference>
<feature type="coiled-coil region" evidence="8">
    <location>
        <begin position="207"/>
        <end position="327"/>
    </location>
</feature>
<dbReference type="PROSITE" id="PS50089">
    <property type="entry name" value="ZF_RING_2"/>
    <property type="match status" value="1"/>
</dbReference>
<keyword evidence="1" id="KW-0597">Phosphoprotein</keyword>
<dbReference type="PROSITE" id="PS51125">
    <property type="entry name" value="NHL"/>
    <property type="match status" value="1"/>
</dbReference>
<dbReference type="Gene3D" id="2.120.10.30">
    <property type="entry name" value="TolB, C-terminal domain"/>
    <property type="match status" value="1"/>
</dbReference>
<keyword evidence="8" id="KW-0175">Coiled coil</keyword>
<dbReference type="Gene3D" id="4.10.830.40">
    <property type="match status" value="1"/>
</dbReference>
<dbReference type="Pfam" id="PF00643">
    <property type="entry name" value="zf-B_box"/>
    <property type="match status" value="1"/>
</dbReference>
<dbReference type="OrthoDB" id="252722at2759"/>
<organism evidence="11 12">
    <name type="scientific">Patiria miniata</name>
    <name type="common">Bat star</name>
    <name type="synonym">Asterina miniata</name>
    <dbReference type="NCBI Taxonomy" id="46514"/>
    <lineage>
        <taxon>Eukaryota</taxon>
        <taxon>Metazoa</taxon>
        <taxon>Echinodermata</taxon>
        <taxon>Eleutherozoa</taxon>
        <taxon>Asterozoa</taxon>
        <taxon>Asteroidea</taxon>
        <taxon>Valvatacea</taxon>
        <taxon>Valvatida</taxon>
        <taxon>Asterinidae</taxon>
        <taxon>Patiria</taxon>
    </lineage>
</organism>
<dbReference type="AlphaFoldDB" id="A0A913ZI29"/>
<dbReference type="OMA" id="YECSELL"/>
<evidence type="ECO:0000256" key="2">
    <source>
        <dbReference type="ARBA" id="ARBA00022723"/>
    </source>
</evidence>